<feature type="compositionally biased region" description="Low complexity" evidence="1">
    <location>
        <begin position="651"/>
        <end position="662"/>
    </location>
</feature>
<feature type="compositionally biased region" description="Basic and acidic residues" evidence="1">
    <location>
        <begin position="366"/>
        <end position="380"/>
    </location>
</feature>
<protein>
    <recommendedName>
        <fullName evidence="4">Nuclear RNA binding protein</fullName>
    </recommendedName>
</protein>
<feature type="compositionally biased region" description="Polar residues" evidence="1">
    <location>
        <begin position="450"/>
        <end position="459"/>
    </location>
</feature>
<evidence type="ECO:0008006" key="4">
    <source>
        <dbReference type="Google" id="ProtNLM"/>
    </source>
</evidence>
<evidence type="ECO:0000313" key="3">
    <source>
        <dbReference type="Proteomes" id="UP001227192"/>
    </source>
</evidence>
<dbReference type="Proteomes" id="UP001227192">
    <property type="component" value="Unassembled WGS sequence"/>
</dbReference>
<feature type="compositionally biased region" description="Basic and acidic residues" evidence="1">
    <location>
        <begin position="438"/>
        <end position="449"/>
    </location>
</feature>
<evidence type="ECO:0000256" key="1">
    <source>
        <dbReference type="SAM" id="MobiDB-lite"/>
    </source>
</evidence>
<keyword evidence="3" id="KW-1185">Reference proteome</keyword>
<proteinExistence type="predicted"/>
<gene>
    <name evidence="2" type="ORF">VN97_g1073</name>
</gene>
<dbReference type="AlphaFoldDB" id="A0AAI9XDI5"/>
<dbReference type="EMBL" id="LACB01000017">
    <property type="protein sequence ID" value="KAJ9492148.1"/>
    <property type="molecule type" value="Genomic_DNA"/>
</dbReference>
<feature type="compositionally biased region" description="Polar residues" evidence="1">
    <location>
        <begin position="596"/>
        <end position="606"/>
    </location>
</feature>
<feature type="region of interest" description="Disordered" evidence="1">
    <location>
        <begin position="366"/>
        <end position="719"/>
    </location>
</feature>
<feature type="region of interest" description="Disordered" evidence="1">
    <location>
        <begin position="261"/>
        <end position="351"/>
    </location>
</feature>
<evidence type="ECO:0000313" key="2">
    <source>
        <dbReference type="EMBL" id="KAJ9492148.1"/>
    </source>
</evidence>
<reference evidence="2" key="2">
    <citation type="journal article" date="2016" name="Fungal Biol.">
        <title>Ochratoxin A production by Penicillium thymicola.</title>
        <authorList>
            <person name="Nguyen H.D.T."/>
            <person name="McMullin D.R."/>
            <person name="Ponomareva E."/>
            <person name="Riley R."/>
            <person name="Pomraning K.R."/>
            <person name="Baker S.E."/>
            <person name="Seifert K.A."/>
        </authorList>
    </citation>
    <scope>NUCLEOTIDE SEQUENCE</scope>
    <source>
        <strain evidence="2">DAOM 180753</strain>
    </source>
</reference>
<organism evidence="2 3">
    <name type="scientific">Penicillium thymicola</name>
    <dbReference type="NCBI Taxonomy" id="293382"/>
    <lineage>
        <taxon>Eukaryota</taxon>
        <taxon>Fungi</taxon>
        <taxon>Dikarya</taxon>
        <taxon>Ascomycota</taxon>
        <taxon>Pezizomycotina</taxon>
        <taxon>Eurotiomycetes</taxon>
        <taxon>Eurotiomycetidae</taxon>
        <taxon>Eurotiales</taxon>
        <taxon>Aspergillaceae</taxon>
        <taxon>Penicillium</taxon>
    </lineage>
</organism>
<sequence length="736" mass="80714">MSETRGIPPPVQVARDSKMEMDIDPSPAHQRSSRKHLRSSDDGACDWSSDVSGQFDDAEEAHADDHRSPPAKLTKRRRSNDWPLPEESADYGTHDRRTQRGENGSRSASGNGPGYKASPRASPRGSLASLRARHAAASASSPRHPRGRTSRFVEATMSDSVSEKPPSIYFQEQENKDSTLQHRSSGIFRFGKAIASAFNPFGGWGRNSEGSPNKSPQKDVINQAEQAYAELKKAGYKGTNKGHYTEDLRVDTTLADQTWQSIQHKMEHGSPVKDSYRHTMDQGNHGAHPRSESSASKRSSLQDLRLPKSFFKSHGSPSASPAVYCDRTSDEYEPTGLRKQPSRRELSRQTKLLKKVSNLEEKLQRARRELRDLTGNEERTPAPTAVPKTLNTEMDPALFPRKFVPGALPTLPSERLLDQQAAENGAFDPDVTALPSVDGRDTFSFEESRLPQTPGTAQSPKRRSKGIQPSSMGKDRSSRKRKSSIPESIDSGNPPQPSPTKGINDPEHDPELEVIDSGLLSPPGKAKWPKSEAGSSPGSAKRKQVIDHAAPRTEQEEKEAGGSASATRNMKRSPYVQPREVSGTTRSPSSKPTTSLRMSKTQTNVRPASSPAAASDDDSCSNIWSTPLPAPADSHREAFYHHPQRQINPNRSPHTPTRSKTSPSRRRSGYLVDDDIPPVPPVPEELRSSAAKVHAKADRSPKKRPVSAPVLSPSSVSGVESVISGLEDYQWPEDIF</sequence>
<feature type="region of interest" description="Disordered" evidence="1">
    <location>
        <begin position="1"/>
        <end position="180"/>
    </location>
</feature>
<feature type="compositionally biased region" description="Polar residues" evidence="1">
    <location>
        <begin position="101"/>
        <end position="110"/>
    </location>
</feature>
<feature type="compositionally biased region" description="Basic and acidic residues" evidence="1">
    <location>
        <begin position="264"/>
        <end position="280"/>
    </location>
</feature>
<feature type="compositionally biased region" description="Basic and acidic residues" evidence="1">
    <location>
        <begin position="544"/>
        <end position="560"/>
    </location>
</feature>
<feature type="compositionally biased region" description="Low complexity" evidence="1">
    <location>
        <begin position="582"/>
        <end position="595"/>
    </location>
</feature>
<feature type="compositionally biased region" description="Low complexity" evidence="1">
    <location>
        <begin position="124"/>
        <end position="142"/>
    </location>
</feature>
<name>A0AAI9XDI5_PENTH</name>
<feature type="compositionally biased region" description="Low complexity" evidence="1">
    <location>
        <begin position="706"/>
        <end position="719"/>
    </location>
</feature>
<comment type="caution">
    <text evidence="2">The sequence shown here is derived from an EMBL/GenBank/DDBJ whole genome shotgun (WGS) entry which is preliminary data.</text>
</comment>
<reference evidence="2" key="1">
    <citation type="submission" date="2015-06" db="EMBL/GenBank/DDBJ databases">
        <authorList>
            <person name="Nguyen H."/>
        </authorList>
    </citation>
    <scope>NUCLEOTIDE SEQUENCE</scope>
    <source>
        <strain evidence="2">DAOM 180753</strain>
    </source>
</reference>
<accession>A0AAI9XDI5</accession>